<dbReference type="EMBL" id="JAKNSF020000082">
    <property type="protein sequence ID" value="KAK7719103.1"/>
    <property type="molecule type" value="Genomic_DNA"/>
</dbReference>
<organism evidence="2 3">
    <name type="scientific">Diaporthe eres</name>
    <name type="common">Phomopsis oblonga</name>
    <dbReference type="NCBI Taxonomy" id="83184"/>
    <lineage>
        <taxon>Eukaryota</taxon>
        <taxon>Fungi</taxon>
        <taxon>Dikarya</taxon>
        <taxon>Ascomycota</taxon>
        <taxon>Pezizomycotina</taxon>
        <taxon>Sordariomycetes</taxon>
        <taxon>Sordariomycetidae</taxon>
        <taxon>Diaporthales</taxon>
        <taxon>Diaporthaceae</taxon>
        <taxon>Diaporthe</taxon>
        <taxon>Diaporthe eres species complex</taxon>
    </lineage>
</organism>
<dbReference type="PANTHER" id="PTHR37017">
    <property type="entry name" value="AB HYDROLASE-1 DOMAIN-CONTAINING PROTEIN-RELATED"/>
    <property type="match status" value="1"/>
</dbReference>
<keyword evidence="3" id="KW-1185">Reference proteome</keyword>
<dbReference type="Gene3D" id="3.40.50.1820">
    <property type="entry name" value="alpha/beta hydrolase"/>
    <property type="match status" value="1"/>
</dbReference>
<reference evidence="2 3" key="1">
    <citation type="submission" date="2024-02" db="EMBL/GenBank/DDBJ databases">
        <title>De novo assembly and annotation of 12 fungi associated with fruit tree decline syndrome in Ontario, Canada.</title>
        <authorList>
            <person name="Sulman M."/>
            <person name="Ellouze W."/>
            <person name="Ilyukhin E."/>
        </authorList>
    </citation>
    <scope>NUCLEOTIDE SEQUENCE [LARGE SCALE GENOMIC DNA]</scope>
    <source>
        <strain evidence="2 3">M169</strain>
    </source>
</reference>
<dbReference type="InterPro" id="IPR052897">
    <property type="entry name" value="Sec-Metab_Biosynth_Hydrolase"/>
</dbReference>
<dbReference type="InterPro" id="IPR029058">
    <property type="entry name" value="AB_hydrolase_fold"/>
</dbReference>
<gene>
    <name evidence="2" type="ORF">SLS63_010253</name>
</gene>
<accession>A0ABR1NXJ7</accession>
<evidence type="ECO:0000259" key="1">
    <source>
        <dbReference type="Pfam" id="PF12697"/>
    </source>
</evidence>
<dbReference type="PANTHER" id="PTHR37017:SF13">
    <property type="entry name" value="AB HYDROLASE-1 DOMAIN-CONTAINING PROTEIN"/>
    <property type="match status" value="1"/>
</dbReference>
<sequence>MSKPTIIIVPGAWQLPPAFENIVRLLQEAGYPTVHVPLPTVGGTELPLAGLSDDVDSVRKVLVPIVEEGKEVVVIGHSAGGISMSGAVEGYDAGSRKAAGKSGGVVRCIFMTAFVLPKGQSLLGMLGGQPLPWMVVEVQGDRVTGNPEMLPQVGLNDLSAEEQTKWAAGMTHTSAALFAAPALYEPWANGIPCSYIFHTEDNALPLAYQQGMAQLLGSKAKTETLKAGHCSFLSIPDQLVKAIESTI</sequence>
<dbReference type="InterPro" id="IPR000073">
    <property type="entry name" value="AB_hydrolase_1"/>
</dbReference>
<proteinExistence type="predicted"/>
<comment type="caution">
    <text evidence="2">The sequence shown here is derived from an EMBL/GenBank/DDBJ whole genome shotgun (WGS) entry which is preliminary data.</text>
</comment>
<evidence type="ECO:0000313" key="3">
    <source>
        <dbReference type="Proteomes" id="UP001430848"/>
    </source>
</evidence>
<name>A0ABR1NXJ7_DIAER</name>
<protein>
    <recommendedName>
        <fullName evidence="1">AB hydrolase-1 domain-containing protein</fullName>
    </recommendedName>
</protein>
<dbReference type="SUPFAM" id="SSF53474">
    <property type="entry name" value="alpha/beta-Hydrolases"/>
    <property type="match status" value="1"/>
</dbReference>
<dbReference type="Proteomes" id="UP001430848">
    <property type="component" value="Unassembled WGS sequence"/>
</dbReference>
<dbReference type="Pfam" id="PF12697">
    <property type="entry name" value="Abhydrolase_6"/>
    <property type="match status" value="1"/>
</dbReference>
<evidence type="ECO:0000313" key="2">
    <source>
        <dbReference type="EMBL" id="KAK7719103.1"/>
    </source>
</evidence>
<feature type="domain" description="AB hydrolase-1" evidence="1">
    <location>
        <begin position="6"/>
        <end position="241"/>
    </location>
</feature>